<name>A6GAU0_9BACT</name>
<keyword evidence="2" id="KW-1185">Reference proteome</keyword>
<evidence type="ECO:0008006" key="3">
    <source>
        <dbReference type="Google" id="ProtNLM"/>
    </source>
</evidence>
<reference evidence="1 2" key="1">
    <citation type="submission" date="2007-06" db="EMBL/GenBank/DDBJ databases">
        <authorList>
            <person name="Shimkets L."/>
            <person name="Ferriera S."/>
            <person name="Johnson J."/>
            <person name="Kravitz S."/>
            <person name="Beeson K."/>
            <person name="Sutton G."/>
            <person name="Rogers Y.-H."/>
            <person name="Friedman R."/>
            <person name="Frazier M."/>
            <person name="Venter J.C."/>
        </authorList>
    </citation>
    <scope>NUCLEOTIDE SEQUENCE [LARGE SCALE GENOMIC DNA]</scope>
    <source>
        <strain evidence="1 2">SIR-1</strain>
    </source>
</reference>
<evidence type="ECO:0000313" key="1">
    <source>
        <dbReference type="EMBL" id="EDM77031.1"/>
    </source>
</evidence>
<dbReference type="AlphaFoldDB" id="A6GAU0"/>
<dbReference type="InterPro" id="IPR011990">
    <property type="entry name" value="TPR-like_helical_dom_sf"/>
</dbReference>
<evidence type="ECO:0000313" key="2">
    <source>
        <dbReference type="Proteomes" id="UP000005801"/>
    </source>
</evidence>
<proteinExistence type="predicted"/>
<dbReference type="STRING" id="391625.PPSIR1_16060"/>
<comment type="caution">
    <text evidence="1">The sequence shown here is derived from an EMBL/GenBank/DDBJ whole genome shotgun (WGS) entry which is preliminary data.</text>
</comment>
<protein>
    <recommendedName>
        <fullName evidence="3">Tetratricopeptide repeat protein</fullName>
    </recommendedName>
</protein>
<dbReference type="SUPFAM" id="SSF48452">
    <property type="entry name" value="TPR-like"/>
    <property type="match status" value="1"/>
</dbReference>
<dbReference type="Proteomes" id="UP000005801">
    <property type="component" value="Unassembled WGS sequence"/>
</dbReference>
<dbReference type="EMBL" id="ABCS01000053">
    <property type="protein sequence ID" value="EDM77031.1"/>
    <property type="molecule type" value="Genomic_DNA"/>
</dbReference>
<gene>
    <name evidence="1" type="ORF">PPSIR1_16060</name>
</gene>
<accession>A6GAU0</accession>
<sequence>MIGAALLGLASLSGCKPSGTVDPTITEAKAEGAWAIHEALEARIAAGKVSEADRAAALESVRAAADDGTAAHAYARAAVAGRVAEERGLKALKILEEMRTWALESIERDPAFEGQAAKRLLGTLYVLAANHLEDGDSEEGLELLEEVVDAHPDVALNHLRLAEGYIALGDPDPAFESLCVAQAGRDTLRAEEAALLDSLIAELGGAEALGCS</sequence>
<dbReference type="Gene3D" id="1.25.40.10">
    <property type="entry name" value="Tetratricopeptide repeat domain"/>
    <property type="match status" value="1"/>
</dbReference>
<organism evidence="1 2">
    <name type="scientific">Plesiocystis pacifica SIR-1</name>
    <dbReference type="NCBI Taxonomy" id="391625"/>
    <lineage>
        <taxon>Bacteria</taxon>
        <taxon>Pseudomonadati</taxon>
        <taxon>Myxococcota</taxon>
        <taxon>Polyangia</taxon>
        <taxon>Nannocystales</taxon>
        <taxon>Nannocystaceae</taxon>
        <taxon>Plesiocystis</taxon>
    </lineage>
</organism>